<feature type="region of interest" description="Disordered" evidence="1">
    <location>
        <begin position="562"/>
        <end position="581"/>
    </location>
</feature>
<evidence type="ECO:0000313" key="6">
    <source>
        <dbReference type="EMBL" id="OGZ04918.1"/>
    </source>
</evidence>
<proteinExistence type="predicted"/>
<dbReference type="EMBL" id="MHLI01000017">
    <property type="protein sequence ID" value="OGZ04918.1"/>
    <property type="molecule type" value="Genomic_DNA"/>
</dbReference>
<sequence length="581" mass="63370">MTDHRFLRLVCAAFFFLTPFFAFADDSIDAFTAHIELKPNGSAVVQEEIVYSFNPDGEVRHGIYRRIPLTFTVPGERAARSIEISSIMVTDGKGNLRESKYSGGGNYMELKIGDPDVEVTGRQLYVIHYTVWGAINQGLAGKDEFYWNVTGNEWKQTIAAVRTDVILPLPLNENSISSACYVGPLGSTALCTASSTPQEGTGIINSVRFTYDGSLHSNEGMTVAVGIPKGIFLIAPKSSVKKLADSVGFYRWWKNDFLGMSALIPLVVFVVMWNIWWKKGRDPKGRGTIIAQYDIPKHLTTLELGYLYHSDLKPKTISAAIIDFAVRGLLTIERTKKKRLLVTNEDHRLHFLPGVDTSLLTAPEKMLYDTLRASGETVLVSTLAHKFVDVRSELSKLIAVDLTSLGYFETDPQVTTRNYVLTGIALIVIGSLLSFGNLALIVSGVIVTVFGYFMGKRTQQGAIAREEIEGFKEYLSVAEKDRIDFANAPEKEPKTFERFLPYAMIFGVEKAWAEKFVDMYTKKDAERWYQGGGVRFNAAALAASMGAFSTSAGTAFASAGGGSGGGGMSGGGGGGGGGGSW</sequence>
<feature type="transmembrane region" description="Helical" evidence="2">
    <location>
        <begin position="420"/>
        <end position="453"/>
    </location>
</feature>
<organism evidence="6 7">
    <name type="scientific">Candidatus Lloydbacteria bacterium RIFCSPHIGHO2_01_FULL_49_22</name>
    <dbReference type="NCBI Taxonomy" id="1798658"/>
    <lineage>
        <taxon>Bacteria</taxon>
        <taxon>Candidatus Lloydiibacteriota</taxon>
    </lineage>
</organism>
<evidence type="ECO:0000256" key="2">
    <source>
        <dbReference type="SAM" id="Phobius"/>
    </source>
</evidence>
<reference evidence="6 7" key="1">
    <citation type="journal article" date="2016" name="Nat. Commun.">
        <title>Thousands of microbial genomes shed light on interconnected biogeochemical processes in an aquifer system.</title>
        <authorList>
            <person name="Anantharaman K."/>
            <person name="Brown C.T."/>
            <person name="Hug L.A."/>
            <person name="Sharon I."/>
            <person name="Castelle C.J."/>
            <person name="Probst A.J."/>
            <person name="Thomas B.C."/>
            <person name="Singh A."/>
            <person name="Wilkins M.J."/>
            <person name="Karaoz U."/>
            <person name="Brodie E.L."/>
            <person name="Williams K.H."/>
            <person name="Hubbard S.S."/>
            <person name="Banfield J.F."/>
        </authorList>
    </citation>
    <scope>NUCLEOTIDE SEQUENCE [LARGE SCALE GENOMIC DNA]</scope>
</reference>
<dbReference type="AlphaFoldDB" id="A0A1G2CWQ5"/>
<keyword evidence="2" id="KW-1133">Transmembrane helix</keyword>
<feature type="chain" id="PRO_5009582428" description="DUF2207 domain-containing protein" evidence="3">
    <location>
        <begin position="25"/>
        <end position="581"/>
    </location>
</feature>
<accession>A0A1G2CWQ5</accession>
<feature type="domain" description="Predicted membrane protein YciQ-like C-terminal" evidence="5">
    <location>
        <begin position="292"/>
        <end position="516"/>
    </location>
</feature>
<evidence type="ECO:0000259" key="4">
    <source>
        <dbReference type="Pfam" id="PF09972"/>
    </source>
</evidence>
<evidence type="ECO:0000313" key="7">
    <source>
        <dbReference type="Proteomes" id="UP000177122"/>
    </source>
</evidence>
<comment type="caution">
    <text evidence="6">The sequence shown here is derived from an EMBL/GenBank/DDBJ whole genome shotgun (WGS) entry which is preliminary data.</text>
</comment>
<dbReference type="InterPro" id="IPR018702">
    <property type="entry name" value="DUF2207"/>
</dbReference>
<keyword evidence="3" id="KW-0732">Signal</keyword>
<dbReference type="Pfam" id="PF09972">
    <property type="entry name" value="DUF2207"/>
    <property type="match status" value="1"/>
</dbReference>
<dbReference type="Proteomes" id="UP000177122">
    <property type="component" value="Unassembled WGS sequence"/>
</dbReference>
<keyword evidence="2" id="KW-0472">Membrane</keyword>
<feature type="transmembrane region" description="Helical" evidence="2">
    <location>
        <begin position="257"/>
        <end position="276"/>
    </location>
</feature>
<keyword evidence="2" id="KW-0812">Transmembrane</keyword>
<gene>
    <name evidence="6" type="ORF">A2845_04230</name>
</gene>
<feature type="domain" description="DUF2207" evidence="4">
    <location>
        <begin position="27"/>
        <end position="225"/>
    </location>
</feature>
<dbReference type="Pfam" id="PF20990">
    <property type="entry name" value="DUF2207_C"/>
    <property type="match status" value="1"/>
</dbReference>
<dbReference type="InterPro" id="IPR048389">
    <property type="entry name" value="YciQ-like_C"/>
</dbReference>
<evidence type="ECO:0000256" key="3">
    <source>
        <dbReference type="SAM" id="SignalP"/>
    </source>
</evidence>
<evidence type="ECO:0008006" key="8">
    <source>
        <dbReference type="Google" id="ProtNLM"/>
    </source>
</evidence>
<evidence type="ECO:0000256" key="1">
    <source>
        <dbReference type="SAM" id="MobiDB-lite"/>
    </source>
</evidence>
<feature type="signal peptide" evidence="3">
    <location>
        <begin position="1"/>
        <end position="24"/>
    </location>
</feature>
<name>A0A1G2CWQ5_9BACT</name>
<evidence type="ECO:0000259" key="5">
    <source>
        <dbReference type="Pfam" id="PF20990"/>
    </source>
</evidence>
<protein>
    <recommendedName>
        <fullName evidence="8">DUF2207 domain-containing protein</fullName>
    </recommendedName>
</protein>